<dbReference type="Proteomes" id="UP001201020">
    <property type="component" value="Chromosome"/>
</dbReference>
<dbReference type="GO" id="GO:0005524">
    <property type="term" value="F:ATP binding"/>
    <property type="evidence" value="ECO:0007669"/>
    <property type="project" value="UniProtKB-KW"/>
</dbReference>
<dbReference type="InterPro" id="IPR045540">
    <property type="entry name" value="YegS/DAGK_C"/>
</dbReference>
<evidence type="ECO:0000256" key="3">
    <source>
        <dbReference type="ARBA" id="ARBA00022777"/>
    </source>
</evidence>
<dbReference type="InterPro" id="IPR005218">
    <property type="entry name" value="Diacylglycerol/lipid_kinase"/>
</dbReference>
<reference evidence="6" key="1">
    <citation type="journal article" date="2022" name="Nat. Microbiol.">
        <title>Unique mobile elements and scalable gene flow at the prokaryote-eukaryote boundary revealed by circularized Asgard archaea genomes.</title>
        <authorList>
            <person name="Wu F."/>
            <person name="Speth D.R."/>
            <person name="Philosof A."/>
            <person name="Cremiere A."/>
            <person name="Narayanan A."/>
            <person name="Barco R.A."/>
            <person name="Connon S.A."/>
            <person name="Amend J.P."/>
            <person name="Antoshechkin I.A."/>
            <person name="Orphan V.J."/>
        </authorList>
    </citation>
    <scope>NUCLEOTIDE SEQUENCE</scope>
    <source>
        <strain evidence="6">PM71</strain>
    </source>
</reference>
<evidence type="ECO:0000256" key="2">
    <source>
        <dbReference type="ARBA" id="ARBA00022741"/>
    </source>
</evidence>
<dbReference type="PANTHER" id="PTHR12358:SF54">
    <property type="entry name" value="SPHINGOSINE KINASE RELATED PROTEIN"/>
    <property type="match status" value="1"/>
</dbReference>
<dbReference type="EMBL" id="CP084166">
    <property type="protein sequence ID" value="UJG42042.1"/>
    <property type="molecule type" value="Genomic_DNA"/>
</dbReference>
<dbReference type="SMART" id="SM00046">
    <property type="entry name" value="DAGKc"/>
    <property type="match status" value="1"/>
</dbReference>
<dbReference type="NCBIfam" id="TIGR00147">
    <property type="entry name" value="YegS/Rv2252/BmrU family lipid kinase"/>
    <property type="match status" value="1"/>
</dbReference>
<keyword evidence="1" id="KW-0808">Transferase</keyword>
<sequence>MGYLFIVNPHSRNDEVKKRWPIIEDEIKKRNLDYQVEFTKGRRHATEITKEHINDFDVFVSCGGDGTVNEVVNGLAETNKVLGMLPLGNGNDYANLLHVRGSYVQTLNILEENKIAELSLGVATADTKHYFVNIAETGITSIIAKASYTELKWIKGLPKYYILGLKKISSYKSVPAYIKVDDYERKTKLILCAVGLGYRFGGGFNVLPGNQPYFGDFQVCIAGDVPKIKWYWMINKIKNGTHGNIKGVDIIRGKKIEIETETPLPIEGEGEVFSENSTTAKFELSQSKLKIIVGKEFLKNKIEFETRNKK</sequence>
<evidence type="ECO:0000313" key="6">
    <source>
        <dbReference type="EMBL" id="UJG42042.1"/>
    </source>
</evidence>
<protein>
    <submittedName>
        <fullName evidence="6">YegS/Rv2252/BmrU family lipid kinase</fullName>
    </submittedName>
</protein>
<dbReference type="SUPFAM" id="SSF111331">
    <property type="entry name" value="NAD kinase/diacylglycerol kinase-like"/>
    <property type="match status" value="1"/>
</dbReference>
<dbReference type="InterPro" id="IPR050187">
    <property type="entry name" value="Lipid_Phosphate_FormReg"/>
</dbReference>
<evidence type="ECO:0000256" key="4">
    <source>
        <dbReference type="ARBA" id="ARBA00022840"/>
    </source>
</evidence>
<accession>A0A9Y1FLV4</accession>
<dbReference type="GO" id="GO:0008654">
    <property type="term" value="P:phospholipid biosynthetic process"/>
    <property type="evidence" value="ECO:0007669"/>
    <property type="project" value="InterPro"/>
</dbReference>
<dbReference type="Pfam" id="PF00781">
    <property type="entry name" value="DAGK_cat"/>
    <property type="match status" value="1"/>
</dbReference>
<evidence type="ECO:0000256" key="1">
    <source>
        <dbReference type="ARBA" id="ARBA00022679"/>
    </source>
</evidence>
<organism evidence="6">
    <name type="scientific">Candidatus Heimdallarchaeum aukensis</name>
    <dbReference type="NCBI Taxonomy" id="2876573"/>
    <lineage>
        <taxon>Archaea</taxon>
        <taxon>Promethearchaeati</taxon>
        <taxon>Candidatus Heimdallarchaeota</taxon>
        <taxon>Candidatus Heimdallarchaeia (ex Rinke et al. 2021) (nom. nud.)</taxon>
        <taxon>Candidatus Heimdallarchaeales</taxon>
        <taxon>Candidatus Heimdallarchaeaceae</taxon>
        <taxon>Candidatus Heimdallarchaeum</taxon>
    </lineage>
</organism>
<evidence type="ECO:0000259" key="5">
    <source>
        <dbReference type="PROSITE" id="PS50146"/>
    </source>
</evidence>
<keyword evidence="4" id="KW-0067">ATP-binding</keyword>
<gene>
    <name evidence="6" type="ORF">K9W45_06145</name>
</gene>
<keyword evidence="2" id="KW-0547">Nucleotide-binding</keyword>
<dbReference type="GO" id="GO:0016301">
    <property type="term" value="F:kinase activity"/>
    <property type="evidence" value="ECO:0007669"/>
    <property type="project" value="UniProtKB-KW"/>
</dbReference>
<proteinExistence type="predicted"/>
<dbReference type="InterPro" id="IPR001206">
    <property type="entry name" value="Diacylglycerol_kinase_cat_dom"/>
</dbReference>
<dbReference type="Gene3D" id="2.60.200.40">
    <property type="match status" value="1"/>
</dbReference>
<feature type="domain" description="DAGKc" evidence="5">
    <location>
        <begin position="1"/>
        <end position="129"/>
    </location>
</feature>
<dbReference type="InterPro" id="IPR016064">
    <property type="entry name" value="NAD/diacylglycerol_kinase_sf"/>
</dbReference>
<name>A0A9Y1FLV4_9ARCH</name>
<dbReference type="PANTHER" id="PTHR12358">
    <property type="entry name" value="SPHINGOSINE KINASE"/>
    <property type="match status" value="1"/>
</dbReference>
<dbReference type="AlphaFoldDB" id="A0A9Y1FLV4"/>
<dbReference type="Pfam" id="PF19279">
    <property type="entry name" value="YegS_C"/>
    <property type="match status" value="1"/>
</dbReference>
<dbReference type="PROSITE" id="PS50146">
    <property type="entry name" value="DAGK"/>
    <property type="match status" value="1"/>
</dbReference>
<dbReference type="InterPro" id="IPR017438">
    <property type="entry name" value="ATP-NAD_kinase_N"/>
</dbReference>
<dbReference type="Gene3D" id="3.40.50.10330">
    <property type="entry name" value="Probable inorganic polyphosphate/atp-NAD kinase, domain 1"/>
    <property type="match status" value="1"/>
</dbReference>
<keyword evidence="3 6" id="KW-0418">Kinase</keyword>